<feature type="domain" description="Hedgehog/Intein (Hint)" evidence="1">
    <location>
        <begin position="349"/>
        <end position="484"/>
    </location>
</feature>
<dbReference type="RefSeq" id="WP_186819504.1">
    <property type="nucleotide sequence ID" value="NZ_BARC01000003.1"/>
</dbReference>
<keyword evidence="3" id="KW-1185">Reference proteome</keyword>
<evidence type="ECO:0000313" key="2">
    <source>
        <dbReference type="EMBL" id="GEK93691.1"/>
    </source>
</evidence>
<evidence type="ECO:0000259" key="1">
    <source>
        <dbReference type="Pfam" id="PF13403"/>
    </source>
</evidence>
<dbReference type="AlphaFoldDB" id="A0A511B2G9"/>
<reference evidence="2 3" key="1">
    <citation type="submission" date="2019-07" db="EMBL/GenBank/DDBJ databases">
        <title>Whole genome shotgun sequence of Gluconobacter wancherniae NBRC 103581.</title>
        <authorList>
            <person name="Hosoyama A."/>
            <person name="Uohara A."/>
            <person name="Ohji S."/>
            <person name="Ichikawa N."/>
        </authorList>
    </citation>
    <scope>NUCLEOTIDE SEQUENCE [LARGE SCALE GENOMIC DNA]</scope>
    <source>
        <strain evidence="2 3">NBRC 103581</strain>
    </source>
</reference>
<evidence type="ECO:0000313" key="3">
    <source>
        <dbReference type="Proteomes" id="UP000321230"/>
    </source>
</evidence>
<accession>A0A511B2G9</accession>
<organism evidence="2 3">
    <name type="scientific">Gluconobacter wancherniae NBRC 103581</name>
    <dbReference type="NCBI Taxonomy" id="656744"/>
    <lineage>
        <taxon>Bacteria</taxon>
        <taxon>Pseudomonadati</taxon>
        <taxon>Pseudomonadota</taxon>
        <taxon>Alphaproteobacteria</taxon>
        <taxon>Acetobacterales</taxon>
        <taxon>Acetobacteraceae</taxon>
        <taxon>Gluconobacter</taxon>
    </lineage>
</organism>
<sequence length="539" mass="56514">MTASPANTTIVSSGQVVSNISLSGTNQIVSSGGSVLQGTITGGTTYNPYGQNITVFAQETVLSGGTVNGVQIWNGGIQLVSGGTVKNTTIVAQYYGGAGGPDDAPSQIVTNGGTAYSTAVQGVLSERVFGSLIVYYTNSSLQTVSSGGTTYDTTVDYVGSSYVAQGGTAIRTTLSGLSSAWQQIYDNFPPFHYESVTSTWSAVQKVDGYSESATVSTGGILTIGTTGVASHTVVFSGGILSGSTGSELFETTISNGGYLILDSGAIIEDPLSIQSGGAITFTDITAPPSTLSGIFVQNSLTRSVAPTTLEIMSGTTILKEIPVTSAFSSPLYFRTAPSGSGAQVSFGTPCYCPGTLIMTPDGECPVETLHIGDMILTANGHVRPIRWIGRRSYDPVFAHGNRDILPILIHKGALGNNLPARNLMISPLHAMFIDGLLIPALHLVNGRSIIQVQHPGQINYIHIELDTHDILLAERAPSESFVDDGSRGMFHNAGDYDTRYPDAARRKAIYCAPRVEEGPLLETIHRRLTALSANDIQAA</sequence>
<dbReference type="SUPFAM" id="SSF51294">
    <property type="entry name" value="Hedgehog/intein (Hint) domain"/>
    <property type="match status" value="1"/>
</dbReference>
<name>A0A511B2G9_9PROT</name>
<dbReference type="Gene3D" id="2.170.16.10">
    <property type="entry name" value="Hedgehog/Intein (Hint) domain"/>
    <property type="match status" value="1"/>
</dbReference>
<comment type="caution">
    <text evidence="2">The sequence shown here is derived from an EMBL/GenBank/DDBJ whole genome shotgun (WGS) entry which is preliminary data.</text>
</comment>
<dbReference type="InterPro" id="IPR028992">
    <property type="entry name" value="Hedgehog/Intein_dom"/>
</dbReference>
<gene>
    <name evidence="2" type="ORF">GWA01_14610</name>
</gene>
<dbReference type="Proteomes" id="UP000321230">
    <property type="component" value="Unassembled WGS sequence"/>
</dbReference>
<dbReference type="EMBL" id="BJUZ01000002">
    <property type="protein sequence ID" value="GEK93691.1"/>
    <property type="molecule type" value="Genomic_DNA"/>
</dbReference>
<dbReference type="InterPro" id="IPR012332">
    <property type="entry name" value="Autotransporter_pectin_lyase_C"/>
</dbReference>
<protein>
    <recommendedName>
        <fullName evidence="1">Hedgehog/Intein (Hint) domain-containing protein</fullName>
    </recommendedName>
</protein>
<dbReference type="InterPro" id="IPR036844">
    <property type="entry name" value="Hint_dom_sf"/>
</dbReference>
<proteinExistence type="predicted"/>
<dbReference type="Gene3D" id="2.160.20.20">
    <property type="match status" value="1"/>
</dbReference>
<dbReference type="Pfam" id="PF13403">
    <property type="entry name" value="Hint_2"/>
    <property type="match status" value="1"/>
</dbReference>